<dbReference type="AlphaFoldDB" id="A0A0M2NWS4"/>
<dbReference type="RefSeq" id="WP_019467851.1">
    <property type="nucleotide sequence ID" value="NZ_BKAS01000003.1"/>
</dbReference>
<evidence type="ECO:0000313" key="2">
    <source>
        <dbReference type="Proteomes" id="UP000034455"/>
    </source>
</evidence>
<name>A0A0M2NWS4_STACC</name>
<reference evidence="1 2" key="1">
    <citation type="submission" date="2015-03" db="EMBL/GenBank/DDBJ databases">
        <title>Genome Assembly of Staphylococcus cohnii subsp. cohnii strain G22B2.</title>
        <authorList>
            <person name="Nair G."/>
            <person name="Kaur G."/>
            <person name="Khatri I."/>
            <person name="Singh N.K."/>
            <person name="Sathyabama S."/>
            <person name="Maurya S.K."/>
            <person name="Subramanian S."/>
            <person name="Agrewala J.N."/>
            <person name="Mayilraj S."/>
        </authorList>
    </citation>
    <scope>NUCLEOTIDE SEQUENCE [LARGE SCALE GENOMIC DNA]</scope>
    <source>
        <strain evidence="1 2">G22B2</strain>
    </source>
</reference>
<dbReference type="GeneID" id="58097893"/>
<evidence type="ECO:0000313" key="1">
    <source>
        <dbReference type="EMBL" id="KKI64447.1"/>
    </source>
</evidence>
<dbReference type="PATRIC" id="fig|74704.6.peg.2500"/>
<protein>
    <submittedName>
        <fullName evidence="1">Uncharacterized protein</fullName>
    </submittedName>
</protein>
<proteinExistence type="predicted"/>
<dbReference type="Proteomes" id="UP000034455">
    <property type="component" value="Unassembled WGS sequence"/>
</dbReference>
<sequence length="90" mass="11005">MDKVKRIVEDIKNEKQRTDKVFQDITFEIRAEQVIMFFNYNEIIDTVNGDQNYVKHNHDPVFIDIQELNALKKELQELNIMYHERRDDFM</sequence>
<accession>A0A0M2NWS4</accession>
<gene>
    <name evidence="1" type="ORF">UF66_2399</name>
</gene>
<comment type="caution">
    <text evidence="1">The sequence shown here is derived from an EMBL/GenBank/DDBJ whole genome shotgun (WGS) entry which is preliminary data.</text>
</comment>
<organism evidence="1 2">
    <name type="scientific">Staphylococcus cohnii subsp. cohnii</name>
    <dbReference type="NCBI Taxonomy" id="74704"/>
    <lineage>
        <taxon>Bacteria</taxon>
        <taxon>Bacillati</taxon>
        <taxon>Bacillota</taxon>
        <taxon>Bacilli</taxon>
        <taxon>Bacillales</taxon>
        <taxon>Staphylococcaceae</taxon>
        <taxon>Staphylococcus</taxon>
        <taxon>Staphylococcus cohnii species complex</taxon>
    </lineage>
</organism>
<dbReference type="EMBL" id="LAKJ01000008">
    <property type="protein sequence ID" value="KKI64447.1"/>
    <property type="molecule type" value="Genomic_DNA"/>
</dbReference>